<protein>
    <submittedName>
        <fullName evidence="1">Uncharacterized protein</fullName>
    </submittedName>
</protein>
<reference evidence="1 2" key="1">
    <citation type="journal article" date="2013" name="Environ. Microbiol.">
        <title>Chloride and organic osmolytes: a hybrid strategy to cope with elevated salinities by the moderately halophilic, chloride-dependent bacterium Halobacillus halophilus.</title>
        <authorList>
            <person name="Saum S.H."/>
            <person name="Pfeiffer F."/>
            <person name="Palm P."/>
            <person name="Rampp M."/>
            <person name="Schuster S.C."/>
            <person name="Muller V."/>
            <person name="Oesterhelt D."/>
        </authorList>
    </citation>
    <scope>NUCLEOTIDE SEQUENCE [LARGE SCALE GENOMIC DNA]</scope>
    <source>
        <strain evidence="2">ATCC 35676 / DSM 2266 / JCM 20832 / KCTC 3685 / LMG 17431 / NBRC 102448 / NCIMB 2269</strain>
    </source>
</reference>
<name>I0JR39_HALH3</name>
<accession>I0JR39</accession>
<dbReference type="AlphaFoldDB" id="I0JR39"/>
<gene>
    <name evidence="1" type="ordered locus">HBHAL_4267</name>
</gene>
<dbReference type="STRING" id="866895.HBHAL_4267"/>
<proteinExistence type="predicted"/>
<dbReference type="HOGENOM" id="CLU_2954124_0_0_9"/>
<evidence type="ECO:0000313" key="1">
    <source>
        <dbReference type="EMBL" id="CCG46609.1"/>
    </source>
</evidence>
<keyword evidence="2" id="KW-1185">Reference proteome</keyword>
<dbReference type="Proteomes" id="UP000007397">
    <property type="component" value="Chromosome"/>
</dbReference>
<evidence type="ECO:0000313" key="2">
    <source>
        <dbReference type="Proteomes" id="UP000007397"/>
    </source>
</evidence>
<dbReference type="KEGG" id="hhd:HBHAL_4267"/>
<sequence>MMKKDPNRRWLGFFIGWNVDLQQTNRQEFKKIKPVHKCHAQTYGNFSKSLQEIIHQSGK</sequence>
<organism evidence="1 2">
    <name type="scientific">Halobacillus halophilus (strain ATCC 35676 / DSM 2266 / JCM 20832 / KCTC 3685 / LMG 17431 / NBRC 102448 / NCIMB 2269)</name>
    <name type="common">Sporosarcina halophila</name>
    <dbReference type="NCBI Taxonomy" id="866895"/>
    <lineage>
        <taxon>Bacteria</taxon>
        <taxon>Bacillati</taxon>
        <taxon>Bacillota</taxon>
        <taxon>Bacilli</taxon>
        <taxon>Bacillales</taxon>
        <taxon>Bacillaceae</taxon>
        <taxon>Halobacillus</taxon>
    </lineage>
</organism>
<dbReference type="PATRIC" id="fig|866895.3.peg.3300"/>
<dbReference type="EMBL" id="HE717023">
    <property type="protein sequence ID" value="CCG46609.1"/>
    <property type="molecule type" value="Genomic_DNA"/>
</dbReference>